<dbReference type="EMBL" id="AE009439">
    <property type="protein sequence ID" value="AAM02496.1"/>
    <property type="molecule type" value="Genomic_DNA"/>
</dbReference>
<dbReference type="Proteomes" id="UP000001826">
    <property type="component" value="Chromosome"/>
</dbReference>
<dbReference type="EnsemblBacteria" id="AAM02496">
    <property type="protein sequence ID" value="AAM02496"/>
    <property type="gene ID" value="MK1283"/>
</dbReference>
<dbReference type="STRING" id="190192.MK1283"/>
<dbReference type="KEGG" id="mka:MK1283"/>
<dbReference type="AlphaFoldDB" id="Q8TVV5"/>
<evidence type="ECO:0000313" key="2">
    <source>
        <dbReference type="Proteomes" id="UP000001826"/>
    </source>
</evidence>
<dbReference type="RefSeq" id="WP_011019651.1">
    <property type="nucleotide sequence ID" value="NC_003551.1"/>
</dbReference>
<dbReference type="InParanoid" id="Q8TVV5"/>
<sequence length="531" mass="59053">MRSSGVLITHLLLFSLTLPIPAHSTPVLHGDTATDCLEALTRLSHEARHLDSYHLVLIGSPPYRYLTVLPNAGLVTDDPSTNASLHGRELGVRTPFGEVRTTLRAPAVILGLVNLEDTDVDPSYVTVLWNDRVAFLTTYSVVFARLESDGRIELERQAWFDKYRDVLPVYRPRADYCEYRFDTRDGTVEVKFYDLWGRTLVTVRANLGDENATFDETTADPETLEEIESKLAHLPERLREYWSFLLVRTPEGVEPVAITIDPLELAPDSHLAEFLRTLNLADRLQLSSPLSLAPALLALTARLYAAVGLSVEIRWGRDDVFERLYDEVWSALPVAACWNLLYPLVSNAILKSIVERLRSFGLPAIVPCCVSVAVWEWVTENAVFPVLERWYWGYTVSMGMAPVVEEPFKRLVAVEFGIPRIVSGAVYGLLEGLWHWVSGIETGPLLSILLDKAATHALLTVLPLPLAMELHSRTFGIIGGTTAFQDSIHLLNGIITGVLTGDVPTILDLLYYTALSVILENTFGIPVTPGL</sequence>
<gene>
    <name evidence="1" type="ordered locus">MK1283</name>
</gene>
<name>Q8TVV5_METKA</name>
<dbReference type="GeneID" id="1477878"/>
<reference evidence="1 2" key="1">
    <citation type="journal article" date="2002" name="Proc. Natl. Acad. Sci. U.S.A.">
        <title>The complete genome of hyperthermophile Methanopyrus kandleri AV19 and monophyly of archaeal methanogens.</title>
        <authorList>
            <person name="Slesarev A.I."/>
            <person name="Mezhevaya K.V."/>
            <person name="Makarova K.S."/>
            <person name="Polushin N.N."/>
            <person name="Shcherbinina O.V."/>
            <person name="Shakhova V.V."/>
            <person name="Belova G.I."/>
            <person name="Aravind L."/>
            <person name="Natale D.A."/>
            <person name="Rogozin I.B."/>
            <person name="Tatusov R.L."/>
            <person name="Wolf Y.I."/>
            <person name="Stetter K.O."/>
            <person name="Malykh A.G."/>
            <person name="Koonin E.V."/>
            <person name="Kozyavkin S.A."/>
        </authorList>
    </citation>
    <scope>NUCLEOTIDE SEQUENCE [LARGE SCALE GENOMIC DNA]</scope>
    <source>
        <strain evidence="2">AV19 / DSM 6324 / JCM 9639 / NBRC 100938</strain>
    </source>
</reference>
<dbReference type="PaxDb" id="190192-MK1283"/>
<proteinExistence type="predicted"/>
<organism evidence="1 2">
    <name type="scientific">Methanopyrus kandleri (strain AV19 / DSM 6324 / JCM 9639 / NBRC 100938)</name>
    <dbReference type="NCBI Taxonomy" id="190192"/>
    <lineage>
        <taxon>Archaea</taxon>
        <taxon>Methanobacteriati</taxon>
        <taxon>Methanobacteriota</taxon>
        <taxon>Methanomada group</taxon>
        <taxon>Methanopyri</taxon>
        <taxon>Methanopyrales</taxon>
        <taxon>Methanopyraceae</taxon>
        <taxon>Methanopyrus</taxon>
    </lineage>
</organism>
<dbReference type="HOGENOM" id="CLU_512540_0_0_2"/>
<accession>Q8TVV5</accession>
<evidence type="ECO:0000313" key="1">
    <source>
        <dbReference type="EMBL" id="AAM02496.1"/>
    </source>
</evidence>
<protein>
    <submittedName>
        <fullName evidence="1">Fusion of at least two uncharacterized domain specific for M.kandleri, MK-2 family</fullName>
    </submittedName>
</protein>
<keyword evidence="2" id="KW-1185">Reference proteome</keyword>